<sequence>MSGTTHRAGIEATAKGAVVAQLERCENACRALLRDIVLTGLEIQSHIYAAQASVELESCFSLKKSLERVRAEESALRECVLNLLSGLRQVAQLARLSDSIKAEERALLSLERALTEYSEKKFFEFRDAKEALNGTQLVPIQSLLESAGQYPRLNS</sequence>
<proteinExistence type="predicted"/>
<reference evidence="2 3" key="1">
    <citation type="journal article" date="2020" name="J. Phycol.">
        <title>Comparative genome analysis reveals Cyanidiococcus gen. nov., a new extremophilic red algal genus sister to Cyanidioschyzon (Cyanidioschyzonaceae, Rhodophyta).</title>
        <authorList>
            <person name="Liu S.-L."/>
            <person name="Chiang Y.-R."/>
            <person name="Yoon H.S."/>
            <person name="Fu H.-Y."/>
        </authorList>
    </citation>
    <scope>NUCLEOTIDE SEQUENCE [LARGE SCALE GENOMIC DNA]</scope>
    <source>
        <strain evidence="2 3">THAL066</strain>
    </source>
</reference>
<organism evidence="2 3">
    <name type="scientific">Cyanidiococcus yangmingshanensis</name>
    <dbReference type="NCBI Taxonomy" id="2690220"/>
    <lineage>
        <taxon>Eukaryota</taxon>
        <taxon>Rhodophyta</taxon>
        <taxon>Bangiophyceae</taxon>
        <taxon>Cyanidiales</taxon>
        <taxon>Cyanidiaceae</taxon>
        <taxon>Cyanidiococcus</taxon>
    </lineage>
</organism>
<dbReference type="AlphaFoldDB" id="A0A7J7IFY3"/>
<keyword evidence="1" id="KW-0175">Coiled coil</keyword>
<protein>
    <submittedName>
        <fullName evidence="2">Uncharacterized protein</fullName>
    </submittedName>
</protein>
<comment type="caution">
    <text evidence="2">The sequence shown here is derived from an EMBL/GenBank/DDBJ whole genome shotgun (WGS) entry which is preliminary data.</text>
</comment>
<dbReference type="Proteomes" id="UP000530660">
    <property type="component" value="Unassembled WGS sequence"/>
</dbReference>
<gene>
    <name evidence="2" type="ORF">F1559_001445</name>
</gene>
<accession>A0A7J7IFY3</accession>
<evidence type="ECO:0000256" key="1">
    <source>
        <dbReference type="SAM" id="Coils"/>
    </source>
</evidence>
<dbReference type="EMBL" id="VWRR01000015">
    <property type="protein sequence ID" value="KAF6001231.1"/>
    <property type="molecule type" value="Genomic_DNA"/>
</dbReference>
<evidence type="ECO:0000313" key="2">
    <source>
        <dbReference type="EMBL" id="KAF6001231.1"/>
    </source>
</evidence>
<name>A0A7J7IFY3_9RHOD</name>
<evidence type="ECO:0000313" key="3">
    <source>
        <dbReference type="Proteomes" id="UP000530660"/>
    </source>
</evidence>
<keyword evidence="3" id="KW-1185">Reference proteome</keyword>
<feature type="coiled-coil region" evidence="1">
    <location>
        <begin position="93"/>
        <end position="120"/>
    </location>
</feature>